<proteinExistence type="predicted"/>
<feature type="region of interest" description="Disordered" evidence="1">
    <location>
        <begin position="135"/>
        <end position="174"/>
    </location>
</feature>
<keyword evidence="3" id="KW-1185">Reference proteome</keyword>
<feature type="region of interest" description="Disordered" evidence="1">
    <location>
        <begin position="91"/>
        <end position="112"/>
    </location>
</feature>
<dbReference type="EMBL" id="BMAU01021245">
    <property type="protein sequence ID" value="GFY04682.1"/>
    <property type="molecule type" value="Genomic_DNA"/>
</dbReference>
<feature type="compositionally biased region" description="Low complexity" evidence="1">
    <location>
        <begin position="135"/>
        <end position="147"/>
    </location>
</feature>
<comment type="caution">
    <text evidence="2">The sequence shown here is derived from an EMBL/GenBank/DDBJ whole genome shotgun (WGS) entry which is preliminary data.</text>
</comment>
<evidence type="ECO:0000256" key="1">
    <source>
        <dbReference type="SAM" id="MobiDB-lite"/>
    </source>
</evidence>
<dbReference type="AlphaFoldDB" id="A0A8X6RZJ0"/>
<dbReference type="Proteomes" id="UP000887159">
    <property type="component" value="Unassembled WGS sequence"/>
</dbReference>
<reference evidence="2" key="1">
    <citation type="submission" date="2020-08" db="EMBL/GenBank/DDBJ databases">
        <title>Multicomponent nature underlies the extraordinary mechanical properties of spider dragline silk.</title>
        <authorList>
            <person name="Kono N."/>
            <person name="Nakamura H."/>
            <person name="Mori M."/>
            <person name="Yoshida Y."/>
            <person name="Ohtoshi R."/>
            <person name="Malay A.D."/>
            <person name="Moran D.A.P."/>
            <person name="Tomita M."/>
            <person name="Numata K."/>
            <person name="Arakawa K."/>
        </authorList>
    </citation>
    <scope>NUCLEOTIDE SEQUENCE</scope>
</reference>
<organism evidence="2 3">
    <name type="scientific">Trichonephila clavipes</name>
    <name type="common">Golden silk orbweaver</name>
    <name type="synonym">Nephila clavipes</name>
    <dbReference type="NCBI Taxonomy" id="2585209"/>
    <lineage>
        <taxon>Eukaryota</taxon>
        <taxon>Metazoa</taxon>
        <taxon>Ecdysozoa</taxon>
        <taxon>Arthropoda</taxon>
        <taxon>Chelicerata</taxon>
        <taxon>Arachnida</taxon>
        <taxon>Araneae</taxon>
        <taxon>Araneomorphae</taxon>
        <taxon>Entelegynae</taxon>
        <taxon>Araneoidea</taxon>
        <taxon>Nephilidae</taxon>
        <taxon>Trichonephila</taxon>
    </lineage>
</organism>
<feature type="compositionally biased region" description="Polar residues" evidence="1">
    <location>
        <begin position="102"/>
        <end position="112"/>
    </location>
</feature>
<sequence length="253" mass="28083">MQVIKTNRNIPYVEARKLIAPQLSQSYAQVTEPSTTTTTKQTDENITKIVCLPLKLLQPLKLVPKPTISSSVPAVNKSSTSIQAEILPSTSSVTVISPSKSQPSNSVMDTAPITSNSLSISAESSSSTACPVLETTTSTSNTIPATSQDTNQISKPRRKKRPPKNQSSSIKPKIEIKMFPHRPRKSAPTEYTTDEEVMIVYDVEDEPDPNPKYVLNMNGYTYKGELVSEPKRAFIRYYFKNPIKKPCYKNSKR</sequence>
<feature type="compositionally biased region" description="Low complexity" evidence="1">
    <location>
        <begin position="91"/>
        <end position="101"/>
    </location>
</feature>
<gene>
    <name evidence="2" type="primary">NCL1_42224</name>
    <name evidence="2" type="ORF">TNCV_419381</name>
</gene>
<accession>A0A8X6RZJ0</accession>
<evidence type="ECO:0000313" key="3">
    <source>
        <dbReference type="Proteomes" id="UP000887159"/>
    </source>
</evidence>
<evidence type="ECO:0000313" key="2">
    <source>
        <dbReference type="EMBL" id="GFY04682.1"/>
    </source>
</evidence>
<name>A0A8X6RZJ0_TRICX</name>
<protein>
    <submittedName>
        <fullName evidence="2">Uncharacterized protein</fullName>
    </submittedName>
</protein>